<dbReference type="EMBL" id="KV428851">
    <property type="protein sequence ID" value="KZT31111.1"/>
    <property type="molecule type" value="Genomic_DNA"/>
</dbReference>
<protein>
    <submittedName>
        <fullName evidence="1">Uncharacterized protein</fullName>
    </submittedName>
</protein>
<gene>
    <name evidence="1" type="ORF">SISSUDRAFT_1068087</name>
</gene>
<accession>A0A165WG11</accession>
<dbReference type="AlphaFoldDB" id="A0A165WG11"/>
<reference evidence="1 2" key="1">
    <citation type="journal article" date="2016" name="Mol. Biol. Evol.">
        <title>Comparative Genomics of Early-Diverging Mushroom-Forming Fungi Provides Insights into the Origins of Lignocellulose Decay Capabilities.</title>
        <authorList>
            <person name="Nagy L.G."/>
            <person name="Riley R."/>
            <person name="Tritt A."/>
            <person name="Adam C."/>
            <person name="Daum C."/>
            <person name="Floudas D."/>
            <person name="Sun H."/>
            <person name="Yadav J.S."/>
            <person name="Pangilinan J."/>
            <person name="Larsson K.H."/>
            <person name="Matsuura K."/>
            <person name="Barry K."/>
            <person name="Labutti K."/>
            <person name="Kuo R."/>
            <person name="Ohm R.A."/>
            <person name="Bhattacharya S.S."/>
            <person name="Shirouzu T."/>
            <person name="Yoshinaga Y."/>
            <person name="Martin F.M."/>
            <person name="Grigoriev I.V."/>
            <person name="Hibbett D.S."/>
        </authorList>
    </citation>
    <scope>NUCLEOTIDE SEQUENCE [LARGE SCALE GENOMIC DNA]</scope>
    <source>
        <strain evidence="1 2">HHB10207 ss-3</strain>
    </source>
</reference>
<evidence type="ECO:0000313" key="1">
    <source>
        <dbReference type="EMBL" id="KZT31111.1"/>
    </source>
</evidence>
<dbReference type="Proteomes" id="UP000076798">
    <property type="component" value="Unassembled WGS sequence"/>
</dbReference>
<name>A0A165WG11_9AGAM</name>
<proteinExistence type="predicted"/>
<keyword evidence="2" id="KW-1185">Reference proteome</keyword>
<evidence type="ECO:0000313" key="2">
    <source>
        <dbReference type="Proteomes" id="UP000076798"/>
    </source>
</evidence>
<sequence length="214" mass="24226">MSGQISPPSRRPTPDAPFSYKDLSQSYRIKDTSFIPHDIKFFDDPGHPDQGVHVVTLDTPISLPVPTVGSLAEQLRVVDSTGVQVIAKPEYIVFAWEHLSEIKDRKESTIIINERPTAYVAYLIAALTRLYLVQNWGPPDSNMIWNIPGTDGRQFDFKQRVLLSLRNIAPGCWQPIFTYAPRRLPSLAAKKARKPRAPIKRPLMFIVSRAENFC</sequence>
<organism evidence="1 2">
    <name type="scientific">Sistotremastrum suecicum HHB10207 ss-3</name>
    <dbReference type="NCBI Taxonomy" id="1314776"/>
    <lineage>
        <taxon>Eukaryota</taxon>
        <taxon>Fungi</taxon>
        <taxon>Dikarya</taxon>
        <taxon>Basidiomycota</taxon>
        <taxon>Agaricomycotina</taxon>
        <taxon>Agaricomycetes</taxon>
        <taxon>Sistotremastrales</taxon>
        <taxon>Sistotremastraceae</taxon>
        <taxon>Sistotremastrum</taxon>
    </lineage>
</organism>